<keyword evidence="1" id="KW-0862">Zinc</keyword>
<dbReference type="AlphaFoldDB" id="A0A427AGB3"/>
<dbReference type="PANTHER" id="PTHR12603">
    <property type="entry name" value="CCR4-NOT TRANSCRIPTION COMPLEX RELATED"/>
    <property type="match status" value="1"/>
</dbReference>
<dbReference type="GO" id="GO:0008270">
    <property type="term" value="F:zinc ion binding"/>
    <property type="evidence" value="ECO:0007669"/>
    <property type="project" value="UniProtKB-KW"/>
</dbReference>
<dbReference type="GO" id="GO:0004842">
    <property type="term" value="F:ubiquitin-protein transferase activity"/>
    <property type="evidence" value="ECO:0007669"/>
    <property type="project" value="InterPro"/>
</dbReference>
<evidence type="ECO:0000256" key="2">
    <source>
        <dbReference type="SAM" id="MobiDB-lite"/>
    </source>
</evidence>
<feature type="non-terminal residue" evidence="4">
    <location>
        <position position="1"/>
    </location>
</feature>
<feature type="domain" description="RING-type" evidence="3">
    <location>
        <begin position="270"/>
        <end position="312"/>
    </location>
</feature>
<dbReference type="Pfam" id="PF14570">
    <property type="entry name" value="zf-RING_4"/>
    <property type="match status" value="1"/>
</dbReference>
<dbReference type="PANTHER" id="PTHR12603:SF0">
    <property type="entry name" value="CCR4-NOT TRANSCRIPTION COMPLEX SUBUNIT 4"/>
    <property type="match status" value="1"/>
</dbReference>
<dbReference type="GO" id="GO:0030014">
    <property type="term" value="C:CCR4-NOT complex"/>
    <property type="evidence" value="ECO:0007669"/>
    <property type="project" value="InterPro"/>
</dbReference>
<feature type="region of interest" description="Disordered" evidence="2">
    <location>
        <begin position="64"/>
        <end position="220"/>
    </location>
</feature>
<dbReference type="PROSITE" id="PS50089">
    <property type="entry name" value="ZF_RING_2"/>
    <property type="match status" value="1"/>
</dbReference>
<dbReference type="GO" id="GO:0016567">
    <property type="term" value="P:protein ubiquitination"/>
    <property type="evidence" value="ECO:0007669"/>
    <property type="project" value="TreeGrafter"/>
</dbReference>
<evidence type="ECO:0000256" key="1">
    <source>
        <dbReference type="PROSITE-ProRule" id="PRU00175"/>
    </source>
</evidence>
<feature type="compositionally biased region" description="Acidic residues" evidence="2">
    <location>
        <begin position="153"/>
        <end position="175"/>
    </location>
</feature>
<keyword evidence="1" id="KW-0479">Metal-binding</keyword>
<dbReference type="InterPro" id="IPR039515">
    <property type="entry name" value="NOT4_mRING-HC-C4C4"/>
</dbReference>
<evidence type="ECO:0000313" key="4">
    <source>
        <dbReference type="EMBL" id="RRT75289.1"/>
    </source>
</evidence>
<keyword evidence="1" id="KW-0863">Zinc-finger</keyword>
<evidence type="ECO:0000313" key="5">
    <source>
        <dbReference type="Proteomes" id="UP000287651"/>
    </source>
</evidence>
<comment type="caution">
    <text evidence="4">The sequence shown here is derived from an EMBL/GenBank/DDBJ whole genome shotgun (WGS) entry which is preliminary data.</text>
</comment>
<dbReference type="FunFam" id="3.30.40.10:FF:000383">
    <property type="entry name" value="RING/U-box superfamily protein"/>
    <property type="match status" value="1"/>
</dbReference>
<dbReference type="InterPro" id="IPR013083">
    <property type="entry name" value="Znf_RING/FYVE/PHD"/>
</dbReference>
<organism evidence="4 5">
    <name type="scientific">Ensete ventricosum</name>
    <name type="common">Abyssinian banana</name>
    <name type="synonym">Musa ensete</name>
    <dbReference type="NCBI Taxonomy" id="4639"/>
    <lineage>
        <taxon>Eukaryota</taxon>
        <taxon>Viridiplantae</taxon>
        <taxon>Streptophyta</taxon>
        <taxon>Embryophyta</taxon>
        <taxon>Tracheophyta</taxon>
        <taxon>Spermatophyta</taxon>
        <taxon>Magnoliopsida</taxon>
        <taxon>Liliopsida</taxon>
        <taxon>Zingiberales</taxon>
        <taxon>Musaceae</taxon>
        <taxon>Ensete</taxon>
    </lineage>
</organism>
<feature type="compositionally biased region" description="Basic and acidic residues" evidence="2">
    <location>
        <begin position="92"/>
        <end position="110"/>
    </location>
</feature>
<dbReference type="InterPro" id="IPR001841">
    <property type="entry name" value="Znf_RING"/>
</dbReference>
<accession>A0A427AGB3</accession>
<feature type="compositionally biased region" description="Low complexity" evidence="2">
    <location>
        <begin position="136"/>
        <end position="152"/>
    </location>
</feature>
<dbReference type="CDD" id="cd16618">
    <property type="entry name" value="mRING-HC-C4C4_CNOT4"/>
    <property type="match status" value="1"/>
</dbReference>
<dbReference type="SUPFAM" id="SSF57850">
    <property type="entry name" value="RING/U-box"/>
    <property type="match status" value="1"/>
</dbReference>
<gene>
    <name evidence="4" type="ORF">B296_00003331</name>
</gene>
<dbReference type="Gene3D" id="3.30.40.10">
    <property type="entry name" value="Zinc/RING finger domain, C3HC4 (zinc finger)"/>
    <property type="match status" value="1"/>
</dbReference>
<dbReference type="EMBL" id="AMZH03002530">
    <property type="protein sequence ID" value="RRT75289.1"/>
    <property type="molecule type" value="Genomic_DNA"/>
</dbReference>
<dbReference type="Proteomes" id="UP000287651">
    <property type="component" value="Unassembled WGS sequence"/>
</dbReference>
<sequence>KEGTGCSSFSLIRAIRCQLHASSVSSADQTNRSAKLKQCKLDARREQWLSQGARPIRFAARDSVAVKSKDCVVRSRAPSGSPPLPHPTLSKELGRVRKEEEEEHRDEVGRHGSSFHGSEEGSPTHRSHLPGCPNNSVSSGSSIGSSSRSISDAEVEEDDSEERGEDKGEVEDWEAFADALSADQPNPNPPVATIPESTAAPGNTIKDPGEGLEKPDAKQAVHRAWMPDDAFRPRSLPNLSKQRSFPASMERHYAAAGWAQHGVLSAPSSCPICYEDLDPTDSSFLPCNCGFRLCLFCHKRILEADGRCPGCRKHYAPVAGGEVGTVRGIAPSALRFSRSCSMSSRT</sequence>
<proteinExistence type="predicted"/>
<dbReference type="InterPro" id="IPR039780">
    <property type="entry name" value="Mot2"/>
</dbReference>
<name>A0A427AGB3_ENSVE</name>
<protein>
    <recommendedName>
        <fullName evidence="3">RING-type domain-containing protein</fullName>
    </recommendedName>
</protein>
<feature type="compositionally biased region" description="Basic and acidic residues" evidence="2">
    <location>
        <begin position="207"/>
        <end position="220"/>
    </location>
</feature>
<reference evidence="4 5" key="1">
    <citation type="journal article" date="2014" name="Agronomy (Basel)">
        <title>A Draft Genome Sequence for Ensete ventricosum, the Drought-Tolerant Tree Against Hunger.</title>
        <authorList>
            <person name="Harrison J."/>
            <person name="Moore K.A."/>
            <person name="Paszkiewicz K."/>
            <person name="Jones T."/>
            <person name="Grant M."/>
            <person name="Ambacheew D."/>
            <person name="Muzemil S."/>
            <person name="Studholme D.J."/>
        </authorList>
    </citation>
    <scope>NUCLEOTIDE SEQUENCE [LARGE SCALE GENOMIC DNA]</scope>
</reference>
<evidence type="ECO:0000259" key="3">
    <source>
        <dbReference type="PROSITE" id="PS50089"/>
    </source>
</evidence>